<accession>A0A1X2G6S6</accession>
<dbReference type="Proteomes" id="UP000242146">
    <property type="component" value="Unassembled WGS sequence"/>
</dbReference>
<dbReference type="PROSITE" id="PS50003">
    <property type="entry name" value="PH_DOMAIN"/>
    <property type="match status" value="1"/>
</dbReference>
<comment type="caution">
    <text evidence="2">The sequence shown here is derived from an EMBL/GenBank/DDBJ whole genome shotgun (WGS) entry which is preliminary data.</text>
</comment>
<dbReference type="PANTHER" id="PTHR37283">
    <property type="entry name" value="PH DOMAIN-CONTAINING PROTEIN YHR131C"/>
    <property type="match status" value="1"/>
</dbReference>
<keyword evidence="3" id="KW-1185">Reference proteome</keyword>
<evidence type="ECO:0000313" key="2">
    <source>
        <dbReference type="EMBL" id="ORX46550.1"/>
    </source>
</evidence>
<dbReference type="SUPFAM" id="SSF50729">
    <property type="entry name" value="PH domain-like"/>
    <property type="match status" value="1"/>
</dbReference>
<feature type="domain" description="PH" evidence="1">
    <location>
        <begin position="74"/>
        <end position="224"/>
    </location>
</feature>
<dbReference type="SMART" id="SM00233">
    <property type="entry name" value="PH"/>
    <property type="match status" value="1"/>
</dbReference>
<evidence type="ECO:0000313" key="3">
    <source>
        <dbReference type="Proteomes" id="UP000242146"/>
    </source>
</evidence>
<reference evidence="2 3" key="1">
    <citation type="submission" date="2016-07" db="EMBL/GenBank/DDBJ databases">
        <title>Pervasive Adenine N6-methylation of Active Genes in Fungi.</title>
        <authorList>
            <consortium name="DOE Joint Genome Institute"/>
            <person name="Mondo S.J."/>
            <person name="Dannebaum R.O."/>
            <person name="Kuo R.C."/>
            <person name="Labutti K."/>
            <person name="Haridas S."/>
            <person name="Kuo A."/>
            <person name="Salamov A."/>
            <person name="Ahrendt S.R."/>
            <person name="Lipzen A."/>
            <person name="Sullivan W."/>
            <person name="Andreopoulos W.B."/>
            <person name="Clum A."/>
            <person name="Lindquist E."/>
            <person name="Daum C."/>
            <person name="Ramamoorthy G.K."/>
            <person name="Gryganskyi A."/>
            <person name="Culley D."/>
            <person name="Magnuson J.K."/>
            <person name="James T.Y."/>
            <person name="O'Malley M.A."/>
            <person name="Stajich J.E."/>
            <person name="Spatafora J.W."/>
            <person name="Visel A."/>
            <person name="Grigoriev I.V."/>
        </authorList>
    </citation>
    <scope>NUCLEOTIDE SEQUENCE [LARGE SCALE GENOMIC DNA]</scope>
    <source>
        <strain evidence="2 3">NRRL 3301</strain>
    </source>
</reference>
<dbReference type="InterPro" id="IPR001849">
    <property type="entry name" value="PH_domain"/>
</dbReference>
<organism evidence="2 3">
    <name type="scientific">Hesseltinella vesiculosa</name>
    <dbReference type="NCBI Taxonomy" id="101127"/>
    <lineage>
        <taxon>Eukaryota</taxon>
        <taxon>Fungi</taxon>
        <taxon>Fungi incertae sedis</taxon>
        <taxon>Mucoromycota</taxon>
        <taxon>Mucoromycotina</taxon>
        <taxon>Mucoromycetes</taxon>
        <taxon>Mucorales</taxon>
        <taxon>Cunninghamellaceae</taxon>
        <taxon>Hesseltinella</taxon>
    </lineage>
</organism>
<dbReference type="Gene3D" id="2.30.29.30">
    <property type="entry name" value="Pleckstrin-homology domain (PH domain)/Phosphotyrosine-binding domain (PTB)"/>
    <property type="match status" value="1"/>
</dbReference>
<evidence type="ECO:0000259" key="1">
    <source>
        <dbReference type="PROSITE" id="PS50003"/>
    </source>
</evidence>
<dbReference type="STRING" id="101127.A0A1X2G6S6"/>
<dbReference type="Pfam" id="PF15410">
    <property type="entry name" value="PH_9"/>
    <property type="match status" value="1"/>
</dbReference>
<dbReference type="EMBL" id="MCGT01000037">
    <property type="protein sequence ID" value="ORX46550.1"/>
    <property type="molecule type" value="Genomic_DNA"/>
</dbReference>
<dbReference type="PANTHER" id="PTHR37283:SF1">
    <property type="entry name" value="PH DOMAIN-CONTAINING PROTEIN YHR131C"/>
    <property type="match status" value="1"/>
</dbReference>
<protein>
    <submittedName>
        <fullName evidence="2">PH domain-like protein</fullName>
    </submittedName>
</protein>
<name>A0A1X2G6S6_9FUNG</name>
<dbReference type="OrthoDB" id="5865767at2759"/>
<dbReference type="InterPro" id="IPR041681">
    <property type="entry name" value="PH_9"/>
</dbReference>
<sequence>MIVVTPSSASTSLSPANRATSIRFSCYEPLPAHAPLASPPPSYSTTRRWEKCRSCVILPREEEGREELPAYQCTVYKMGHVFVKKERDAPGVRSRWRSWHWMYVELWGTLLRFYHAKNTPAHRWSHLTAPSSPFPTAKFLWPPLPSTTPSCPSSSPLLPPPPHRNGPLVATLNLAGAEAARALDYTKRPNALRLSIHQGPQFLFRLQNPMEMISWIEHLQAAINISMDLESRPMPKFMTLPGRLAAVTANDAQTLALEQLREQRYREHAEMLI</sequence>
<proteinExistence type="predicted"/>
<dbReference type="InterPro" id="IPR011993">
    <property type="entry name" value="PH-like_dom_sf"/>
</dbReference>
<dbReference type="AlphaFoldDB" id="A0A1X2G6S6"/>
<gene>
    <name evidence="2" type="ORF">DM01DRAFT_1396935</name>
</gene>